<dbReference type="Proteomes" id="UP001634393">
    <property type="component" value="Unassembled WGS sequence"/>
</dbReference>
<keyword evidence="2" id="KW-1185">Reference proteome</keyword>
<evidence type="ECO:0000313" key="2">
    <source>
        <dbReference type="Proteomes" id="UP001634393"/>
    </source>
</evidence>
<protein>
    <recommendedName>
        <fullName evidence="3">Ribosomal protein L32</fullName>
    </recommendedName>
</protein>
<comment type="caution">
    <text evidence="1">The sequence shown here is derived from an EMBL/GenBank/DDBJ whole genome shotgun (WGS) entry which is preliminary data.</text>
</comment>
<dbReference type="EMBL" id="JBJXBP010000007">
    <property type="protein sequence ID" value="KAL3821101.1"/>
    <property type="molecule type" value="Genomic_DNA"/>
</dbReference>
<proteinExistence type="predicted"/>
<reference evidence="1 2" key="1">
    <citation type="submission" date="2024-12" db="EMBL/GenBank/DDBJ databases">
        <title>The unique morphological basis and parallel evolutionary history of personate flowers in Penstemon.</title>
        <authorList>
            <person name="Depatie T.H."/>
            <person name="Wessinger C.A."/>
        </authorList>
    </citation>
    <scope>NUCLEOTIDE SEQUENCE [LARGE SCALE GENOMIC DNA]</scope>
    <source>
        <strain evidence="1">WTNN_2</strain>
        <tissue evidence="1">Leaf</tissue>
    </source>
</reference>
<evidence type="ECO:0000313" key="1">
    <source>
        <dbReference type="EMBL" id="KAL3821101.1"/>
    </source>
</evidence>
<organism evidence="1 2">
    <name type="scientific">Penstemon smallii</name>
    <dbReference type="NCBI Taxonomy" id="265156"/>
    <lineage>
        <taxon>Eukaryota</taxon>
        <taxon>Viridiplantae</taxon>
        <taxon>Streptophyta</taxon>
        <taxon>Embryophyta</taxon>
        <taxon>Tracheophyta</taxon>
        <taxon>Spermatophyta</taxon>
        <taxon>Magnoliopsida</taxon>
        <taxon>eudicotyledons</taxon>
        <taxon>Gunneridae</taxon>
        <taxon>Pentapetalae</taxon>
        <taxon>asterids</taxon>
        <taxon>lamiids</taxon>
        <taxon>Lamiales</taxon>
        <taxon>Plantaginaceae</taxon>
        <taxon>Cheloneae</taxon>
        <taxon>Penstemon</taxon>
    </lineage>
</organism>
<dbReference type="AlphaFoldDB" id="A0ABD3S9J2"/>
<accession>A0ABD3S9J2</accession>
<name>A0ABD3S9J2_9LAMI</name>
<evidence type="ECO:0008006" key="3">
    <source>
        <dbReference type="Google" id="ProtNLM"/>
    </source>
</evidence>
<gene>
    <name evidence="1" type="ORF">ACJIZ3_007006</name>
</gene>
<sequence length="35" mass="4174">MQLYIYMSMGIELYCFNITKEANLSKRKLLPFQVS</sequence>